<reference evidence="1 2" key="1">
    <citation type="submission" date="2016-11" db="EMBL/GenBank/DDBJ databases">
        <title>Mixed transmission modes and dynamic genome evolution in an obligate animal-bacterial symbiosis.</title>
        <authorList>
            <person name="Russell S.L."/>
            <person name="Corbett-Detig R.B."/>
            <person name="Cavanaugh C.M."/>
        </authorList>
    </citation>
    <scope>NUCLEOTIDE SEQUENCE [LARGE SCALE GENOMIC DNA]</scope>
    <source>
        <strain evidence="1">Sveles-Q1</strain>
    </source>
</reference>
<protein>
    <submittedName>
        <fullName evidence="1">Uncharacterized protein</fullName>
    </submittedName>
</protein>
<comment type="caution">
    <text evidence="1">The sequence shown here is derived from an EMBL/GenBank/DDBJ whole genome shotgun (WGS) entry which is preliminary data.</text>
</comment>
<dbReference type="Proteomes" id="UP000191110">
    <property type="component" value="Unassembled WGS sequence"/>
</dbReference>
<dbReference type="RefSeq" id="WP_078482831.1">
    <property type="nucleotide sequence ID" value="NZ_MPRL01000011.1"/>
</dbReference>
<dbReference type="EMBL" id="MPRL01000011">
    <property type="protein sequence ID" value="OOZ41326.1"/>
    <property type="molecule type" value="Genomic_DNA"/>
</dbReference>
<dbReference type="OrthoDB" id="8255889at2"/>
<name>A0A1T2L8R2_9GAMM</name>
<dbReference type="AlphaFoldDB" id="A0A1T2L8R2"/>
<accession>A0A1T2L8R2</accession>
<evidence type="ECO:0000313" key="2">
    <source>
        <dbReference type="Proteomes" id="UP000191110"/>
    </source>
</evidence>
<sequence length="275" mass="31977">MNNRKATVLPNSDLGMYMDKISGYLHTMNVSRIEVGRLLLEAENKLKESEYKELTAWTGLGKRSLEKLKQVARNKLITSNVDRLPKSWGTLVEISRLNEVEFKELVDDRKMIKRESTRYEVIKVIKDHRGELAEERGEEVRLFTIKVKGKVDGDLIDKFNQVHEIMEKVSKIDGVIVNDDCSYKVDSYLEKDNKKMENKEFKEARDYIFGLLKSKKKQLGKNYHRDIGHGVEDMFTDSIADCVELLGGDRVFNIVGSMSLYDNYNMDRYVKMYSH</sequence>
<evidence type="ECO:0000313" key="1">
    <source>
        <dbReference type="EMBL" id="OOZ41326.1"/>
    </source>
</evidence>
<organism evidence="1 2">
    <name type="scientific">Solemya pervernicosa gill symbiont</name>
    <dbReference type="NCBI Taxonomy" id="642797"/>
    <lineage>
        <taxon>Bacteria</taxon>
        <taxon>Pseudomonadati</taxon>
        <taxon>Pseudomonadota</taxon>
        <taxon>Gammaproteobacteria</taxon>
        <taxon>sulfur-oxidizing symbionts</taxon>
    </lineage>
</organism>
<keyword evidence="2" id="KW-1185">Reference proteome</keyword>
<proteinExistence type="predicted"/>
<gene>
    <name evidence="1" type="ORF">BOW53_04205</name>
</gene>